<evidence type="ECO:0000256" key="8">
    <source>
        <dbReference type="ARBA" id="ARBA00076680"/>
    </source>
</evidence>
<dbReference type="FunFam" id="3.40.50.1970:FF:000003">
    <property type="entry name" value="Alcohol dehydrogenase, iron-containing"/>
    <property type="match status" value="1"/>
</dbReference>
<dbReference type="InterPro" id="IPR018211">
    <property type="entry name" value="ADH_Fe_CS"/>
</dbReference>
<dbReference type="EMBL" id="CYSF01000011">
    <property type="protein sequence ID" value="CUH84994.1"/>
    <property type="molecule type" value="Genomic_DNA"/>
</dbReference>
<keyword evidence="4" id="KW-0520">NAD</keyword>
<dbReference type="SUPFAM" id="SSF56796">
    <property type="entry name" value="Dehydroquinate synthase-like"/>
    <property type="match status" value="1"/>
</dbReference>
<comment type="catalytic activity">
    <reaction evidence="6">
        <text>a primary alcohol + NAD(+) = an aldehyde + NADH + H(+)</text>
        <dbReference type="Rhea" id="RHEA:10736"/>
        <dbReference type="ChEBI" id="CHEBI:15378"/>
        <dbReference type="ChEBI" id="CHEBI:15734"/>
        <dbReference type="ChEBI" id="CHEBI:17478"/>
        <dbReference type="ChEBI" id="CHEBI:57540"/>
        <dbReference type="ChEBI" id="CHEBI:57945"/>
        <dbReference type="EC" id="1.1.1.1"/>
    </reaction>
</comment>
<dbReference type="InterPro" id="IPR056798">
    <property type="entry name" value="ADH_Fe_C"/>
</dbReference>
<dbReference type="PANTHER" id="PTHR11496:SF102">
    <property type="entry name" value="ALCOHOL DEHYDROGENASE 4"/>
    <property type="match status" value="1"/>
</dbReference>
<dbReference type="CDD" id="cd08189">
    <property type="entry name" value="Fe-ADH-like"/>
    <property type="match status" value="1"/>
</dbReference>
<dbReference type="AlphaFoldDB" id="A0A0P1GRC6"/>
<feature type="domain" description="Fe-containing alcohol dehydrogenase-like C-terminal" evidence="10">
    <location>
        <begin position="201"/>
        <end position="392"/>
    </location>
</feature>
<dbReference type="GO" id="GO:0004022">
    <property type="term" value="F:alcohol dehydrogenase (NAD+) activity"/>
    <property type="evidence" value="ECO:0007669"/>
    <property type="project" value="UniProtKB-EC"/>
</dbReference>
<dbReference type="FunFam" id="1.20.1090.10:FF:000001">
    <property type="entry name" value="Aldehyde-alcohol dehydrogenase"/>
    <property type="match status" value="1"/>
</dbReference>
<sequence>MFKKTPISYALRLVSTFMPIPKPVLFSGPGSTTKLAEFMIDSSYRRPLLVADSFLVQNGMLDGLLAYLKDQGCEVTVFDGIIPNPTFAVVEAGLKLSRDNNCDSVLVIGGGSAIDAAKVIAATHAAKKPPQKLAGNLKVKEAPLPFFVVPTTSGSGSEVTVAAVISDSETHQKQFVVSPKLIPIATALDPELLKTLPPAMTAAVGMDALTHAIEAYTSTNTFTDTDRDAATAVALLMRYLPTATHHGDDLAAREKVALASFLAGTAFTKAGLGYVHGISHQISAHYNTPHGVANAVILPRVLRFNLPKVTDRLAALERRIDPAATGSNAELAQRFVKRVDDLSDTLEIPAKLEDLQASDFAKITRDALAEARRSYAVPRVMKPADVTKILTSVAEGQRDIVFA</sequence>
<evidence type="ECO:0000259" key="10">
    <source>
        <dbReference type="Pfam" id="PF25137"/>
    </source>
</evidence>
<evidence type="ECO:0000256" key="5">
    <source>
        <dbReference type="ARBA" id="ARBA00049164"/>
    </source>
</evidence>
<dbReference type="InterPro" id="IPR039697">
    <property type="entry name" value="Alcohol_dehydrogenase_Fe"/>
</dbReference>
<feature type="domain" description="Alcohol dehydrogenase iron-type/glycerol dehydrogenase GldA" evidence="9">
    <location>
        <begin position="25"/>
        <end position="190"/>
    </location>
</feature>
<dbReference type="Gene3D" id="1.20.1090.10">
    <property type="entry name" value="Dehydroquinate synthase-like - alpha domain"/>
    <property type="match status" value="1"/>
</dbReference>
<dbReference type="GO" id="GO:0046872">
    <property type="term" value="F:metal ion binding"/>
    <property type="evidence" value="ECO:0007669"/>
    <property type="project" value="InterPro"/>
</dbReference>
<keyword evidence="12" id="KW-1185">Reference proteome</keyword>
<evidence type="ECO:0000256" key="6">
    <source>
        <dbReference type="ARBA" id="ARBA00049243"/>
    </source>
</evidence>
<evidence type="ECO:0000313" key="11">
    <source>
        <dbReference type="EMBL" id="CUH84994.1"/>
    </source>
</evidence>
<organism evidence="11 12">
    <name type="scientific">Thalassovita mediterranea</name>
    <dbReference type="NCBI Taxonomy" id="340021"/>
    <lineage>
        <taxon>Bacteria</taxon>
        <taxon>Pseudomonadati</taxon>
        <taxon>Pseudomonadota</taxon>
        <taxon>Alphaproteobacteria</taxon>
        <taxon>Rhodobacterales</taxon>
        <taxon>Roseobacteraceae</taxon>
        <taxon>Thalassovita</taxon>
    </lineage>
</organism>
<comment type="similarity">
    <text evidence="2">Belongs to the iron-containing alcohol dehydrogenase family.</text>
</comment>
<dbReference type="Pfam" id="PF00465">
    <property type="entry name" value="Fe-ADH"/>
    <property type="match status" value="1"/>
</dbReference>
<evidence type="ECO:0000259" key="9">
    <source>
        <dbReference type="Pfam" id="PF00465"/>
    </source>
</evidence>
<dbReference type="InterPro" id="IPR001670">
    <property type="entry name" value="ADH_Fe/GldA"/>
</dbReference>
<evidence type="ECO:0000256" key="3">
    <source>
        <dbReference type="ARBA" id="ARBA00023002"/>
    </source>
</evidence>
<comment type="catalytic activity">
    <reaction evidence="5">
        <text>a secondary alcohol + NAD(+) = a ketone + NADH + H(+)</text>
        <dbReference type="Rhea" id="RHEA:10740"/>
        <dbReference type="ChEBI" id="CHEBI:15378"/>
        <dbReference type="ChEBI" id="CHEBI:17087"/>
        <dbReference type="ChEBI" id="CHEBI:35681"/>
        <dbReference type="ChEBI" id="CHEBI:57540"/>
        <dbReference type="ChEBI" id="CHEBI:57945"/>
        <dbReference type="EC" id="1.1.1.1"/>
    </reaction>
</comment>
<protein>
    <recommendedName>
        <fullName evidence="7">Alcohol dehydrogenase 2</fullName>
    </recommendedName>
    <alternativeName>
        <fullName evidence="8">Alcohol dehydrogenase II</fullName>
    </alternativeName>
</protein>
<dbReference type="RefSeq" id="WP_058319084.1">
    <property type="nucleotide sequence ID" value="NZ_CYSF01000011.1"/>
</dbReference>
<keyword evidence="3 11" id="KW-0560">Oxidoreductase</keyword>
<accession>A0A0P1GRC6</accession>
<dbReference type="Gene3D" id="3.40.50.1970">
    <property type="match status" value="1"/>
</dbReference>
<name>A0A0P1GRC6_9RHOB</name>
<evidence type="ECO:0000256" key="7">
    <source>
        <dbReference type="ARBA" id="ARBA00074848"/>
    </source>
</evidence>
<evidence type="ECO:0000256" key="1">
    <source>
        <dbReference type="ARBA" id="ARBA00001962"/>
    </source>
</evidence>
<evidence type="ECO:0000256" key="4">
    <source>
        <dbReference type="ARBA" id="ARBA00023027"/>
    </source>
</evidence>
<proteinExistence type="inferred from homology"/>
<dbReference type="PROSITE" id="PS00060">
    <property type="entry name" value="ADH_IRON_2"/>
    <property type="match status" value="1"/>
</dbReference>
<dbReference type="STRING" id="340021.TM5383_02216"/>
<evidence type="ECO:0000256" key="2">
    <source>
        <dbReference type="ARBA" id="ARBA00007358"/>
    </source>
</evidence>
<dbReference type="OrthoDB" id="9815791at2"/>
<reference evidence="11 12" key="1">
    <citation type="submission" date="2015-09" db="EMBL/GenBank/DDBJ databases">
        <authorList>
            <consortium name="Swine Surveillance"/>
        </authorList>
    </citation>
    <scope>NUCLEOTIDE SEQUENCE [LARGE SCALE GENOMIC DNA]</scope>
    <source>
        <strain evidence="11 12">CECT 8383</strain>
    </source>
</reference>
<dbReference type="PANTHER" id="PTHR11496">
    <property type="entry name" value="ALCOHOL DEHYDROGENASE"/>
    <property type="match status" value="1"/>
</dbReference>
<comment type="cofactor">
    <cofactor evidence="1">
        <name>Fe cation</name>
        <dbReference type="ChEBI" id="CHEBI:24875"/>
    </cofactor>
</comment>
<gene>
    <name evidence="11" type="primary">adhB_2</name>
    <name evidence="11" type="ORF">TM5383_02216</name>
</gene>
<dbReference type="Pfam" id="PF25137">
    <property type="entry name" value="ADH_Fe_C"/>
    <property type="match status" value="1"/>
</dbReference>
<dbReference type="Proteomes" id="UP000051681">
    <property type="component" value="Unassembled WGS sequence"/>
</dbReference>
<evidence type="ECO:0000313" key="12">
    <source>
        <dbReference type="Proteomes" id="UP000051681"/>
    </source>
</evidence>